<comment type="caution">
    <text evidence="2">The sequence shown here is derived from an EMBL/GenBank/DDBJ whole genome shotgun (WGS) entry which is preliminary data.</text>
</comment>
<keyword evidence="1" id="KW-0472">Membrane</keyword>
<reference evidence="2 3" key="1">
    <citation type="submission" date="2024-01" db="EMBL/GenBank/DDBJ databases">
        <title>The complete chloroplast genome sequence of Lithospermum erythrorhizon: insights into the phylogenetic relationship among Boraginaceae species and the maternal lineages of purple gromwells.</title>
        <authorList>
            <person name="Okada T."/>
            <person name="Watanabe K."/>
        </authorList>
    </citation>
    <scope>NUCLEOTIDE SEQUENCE [LARGE SCALE GENOMIC DNA]</scope>
</reference>
<keyword evidence="1" id="KW-1133">Transmembrane helix</keyword>
<name>A0AAV3NTW0_LITER</name>
<evidence type="ECO:0000256" key="1">
    <source>
        <dbReference type="SAM" id="Phobius"/>
    </source>
</evidence>
<keyword evidence="3" id="KW-1185">Reference proteome</keyword>
<dbReference type="AlphaFoldDB" id="A0AAV3NTW0"/>
<gene>
    <name evidence="2" type="ORF">LIER_03607</name>
</gene>
<evidence type="ECO:0008006" key="4">
    <source>
        <dbReference type="Google" id="ProtNLM"/>
    </source>
</evidence>
<keyword evidence="1" id="KW-0812">Transmembrane</keyword>
<dbReference type="Proteomes" id="UP001454036">
    <property type="component" value="Unassembled WGS sequence"/>
</dbReference>
<sequence>MTFGGGGGGEGRLEVVVDTDGDYSKLNGGVELQNLIIWGVGMVFIVVVMEAFGGGQSWLFCSSFWGFWL</sequence>
<proteinExistence type="predicted"/>
<evidence type="ECO:0000313" key="2">
    <source>
        <dbReference type="EMBL" id="GAA0142785.1"/>
    </source>
</evidence>
<accession>A0AAV3NTW0</accession>
<dbReference type="EMBL" id="BAABME010000440">
    <property type="protein sequence ID" value="GAA0142785.1"/>
    <property type="molecule type" value="Genomic_DNA"/>
</dbReference>
<feature type="transmembrane region" description="Helical" evidence="1">
    <location>
        <begin position="35"/>
        <end position="53"/>
    </location>
</feature>
<evidence type="ECO:0000313" key="3">
    <source>
        <dbReference type="Proteomes" id="UP001454036"/>
    </source>
</evidence>
<protein>
    <recommendedName>
        <fullName evidence="4">Transmembrane protein</fullName>
    </recommendedName>
</protein>
<organism evidence="2 3">
    <name type="scientific">Lithospermum erythrorhizon</name>
    <name type="common">Purple gromwell</name>
    <name type="synonym">Lithospermum officinale var. erythrorhizon</name>
    <dbReference type="NCBI Taxonomy" id="34254"/>
    <lineage>
        <taxon>Eukaryota</taxon>
        <taxon>Viridiplantae</taxon>
        <taxon>Streptophyta</taxon>
        <taxon>Embryophyta</taxon>
        <taxon>Tracheophyta</taxon>
        <taxon>Spermatophyta</taxon>
        <taxon>Magnoliopsida</taxon>
        <taxon>eudicotyledons</taxon>
        <taxon>Gunneridae</taxon>
        <taxon>Pentapetalae</taxon>
        <taxon>asterids</taxon>
        <taxon>lamiids</taxon>
        <taxon>Boraginales</taxon>
        <taxon>Boraginaceae</taxon>
        <taxon>Boraginoideae</taxon>
        <taxon>Lithospermeae</taxon>
        <taxon>Lithospermum</taxon>
    </lineage>
</organism>